<evidence type="ECO:0000256" key="2">
    <source>
        <dbReference type="ARBA" id="ARBA00013855"/>
    </source>
</evidence>
<dbReference type="InterPro" id="IPR055342">
    <property type="entry name" value="MreC_beta-barrel_core"/>
</dbReference>
<feature type="domain" description="Rod shape-determining protein MreC beta-barrel core" evidence="6">
    <location>
        <begin position="126"/>
        <end position="280"/>
    </location>
</feature>
<dbReference type="Gene3D" id="2.40.10.340">
    <property type="entry name" value="Rod shape-determining protein MreC, domain 1"/>
    <property type="match status" value="1"/>
</dbReference>
<dbReference type="AlphaFoldDB" id="A0A4Z0D8Q5"/>
<dbReference type="InterPro" id="IPR042175">
    <property type="entry name" value="Cell/Rod_MreC_2"/>
</dbReference>
<dbReference type="PIRSF" id="PIRSF038471">
    <property type="entry name" value="MreC"/>
    <property type="match status" value="1"/>
</dbReference>
<evidence type="ECO:0000313" key="8">
    <source>
        <dbReference type="EMBL" id="TFZ41241.1"/>
    </source>
</evidence>
<dbReference type="Pfam" id="PF04085">
    <property type="entry name" value="MreC"/>
    <property type="match status" value="1"/>
</dbReference>
<comment type="similarity">
    <text evidence="1 5">Belongs to the MreC family.</text>
</comment>
<dbReference type="PANTHER" id="PTHR34138:SF1">
    <property type="entry name" value="CELL SHAPE-DETERMINING PROTEIN MREC"/>
    <property type="match status" value="1"/>
</dbReference>
<accession>A0A4Z0D8Q5</accession>
<evidence type="ECO:0000313" key="9">
    <source>
        <dbReference type="Proteomes" id="UP000296883"/>
    </source>
</evidence>
<gene>
    <name evidence="7" type="primary">mreC</name>
    <name evidence="8" type="ORF">E4031_05150</name>
    <name evidence="7" type="ORF">E4Z98_00975</name>
</gene>
<name>A0A4Z0D8Q5_9ENTE</name>
<dbReference type="PANTHER" id="PTHR34138">
    <property type="entry name" value="CELL SHAPE-DETERMINING PROTEIN MREC"/>
    <property type="match status" value="1"/>
</dbReference>
<evidence type="ECO:0000313" key="7">
    <source>
        <dbReference type="EMBL" id="QCA27992.1"/>
    </source>
</evidence>
<evidence type="ECO:0000313" key="10">
    <source>
        <dbReference type="Proteomes" id="UP000297725"/>
    </source>
</evidence>
<dbReference type="NCBIfam" id="TIGR00219">
    <property type="entry name" value="mreC"/>
    <property type="match status" value="1"/>
</dbReference>
<organism evidence="7 9">
    <name type="scientific">Vagococcus xieshaowenii</name>
    <dbReference type="NCBI Taxonomy" id="2562451"/>
    <lineage>
        <taxon>Bacteria</taxon>
        <taxon>Bacillati</taxon>
        <taxon>Bacillota</taxon>
        <taxon>Bacilli</taxon>
        <taxon>Lactobacillales</taxon>
        <taxon>Enterococcaceae</taxon>
        <taxon>Vagococcus</taxon>
    </lineage>
</organism>
<evidence type="ECO:0000256" key="5">
    <source>
        <dbReference type="PIRNR" id="PIRNR038471"/>
    </source>
</evidence>
<dbReference type="EMBL" id="CP038865">
    <property type="protein sequence ID" value="QCA27992.1"/>
    <property type="molecule type" value="Genomic_DNA"/>
</dbReference>
<evidence type="ECO:0000259" key="6">
    <source>
        <dbReference type="Pfam" id="PF04085"/>
    </source>
</evidence>
<reference evidence="8 10" key="1">
    <citation type="submission" date="2019-03" db="EMBL/GenBank/DDBJ databases">
        <title>Vagococcus sp. was isolated fron gut of Carduelis flavirostris.</title>
        <authorList>
            <person name="Ge Y."/>
        </authorList>
    </citation>
    <scope>NUCLEOTIDE SEQUENCE [LARGE SCALE GENOMIC DNA]</scope>
    <source>
        <strain evidence="8 10">CF-210</strain>
    </source>
</reference>
<evidence type="ECO:0000256" key="1">
    <source>
        <dbReference type="ARBA" id="ARBA00009369"/>
    </source>
</evidence>
<comment type="function">
    <text evidence="5">Involved in formation and maintenance of cell shape.</text>
</comment>
<dbReference type="RefSeq" id="WP_135254375.1">
    <property type="nucleotide sequence ID" value="NZ_CP038865.1"/>
</dbReference>
<reference evidence="7 9" key="2">
    <citation type="journal article" date="2020" name="Int. J. Syst. Evol. Microbiol.">
        <title>Vagococcus xieshaowenii sp. nov., isolated from snow finch (Montifringilla taczanowskii) cloacal content.</title>
        <authorList>
            <person name="Ge Y."/>
            <person name="Yang J."/>
            <person name="Lai X.H."/>
            <person name="Zhang G."/>
            <person name="Jin D."/>
            <person name="Lu S."/>
            <person name="Wang B."/>
            <person name="Huang Y."/>
            <person name="Huang Y."/>
            <person name="Ren Z."/>
            <person name="Zhang X."/>
            <person name="Xu J."/>
        </authorList>
    </citation>
    <scope>NUCLEOTIDE SEQUENCE [LARGE SCALE GENOMIC DNA]</scope>
    <source>
        <strain evidence="7">Personal::cf-49</strain>
        <strain evidence="9">personal::cf-49</strain>
    </source>
</reference>
<keyword evidence="9" id="KW-1185">Reference proteome</keyword>
<accession>A0A7Z1Y8Q0</accession>
<sequence length="287" mass="31446">MKKYNVSKNMIIAIILTIIVVVLITVSALQRDRKNETSLFQAVTNDLVATLDKGLSYPIRAIEKSVHLVGDVFGTYEENTQLKKRLDSYAETQVENNLLKKENKELREQLTLGATLTTQAKVNANVISRSPDNWQDILIIDRGEVDGLEVNMPVMGAKGLIGRVISVNKTSSKVELLTSTNQNSNYFPAMITTSKGDDVFGLLEDYDEATNLFIIKQLNATEGVKKGDKVITSGLGSTAPKGLVIGTVEKIESTNFGLEKEVYVKPATSLYDISIVTVVKRMAGSGE</sequence>
<evidence type="ECO:0000256" key="4">
    <source>
        <dbReference type="ARBA" id="ARBA00032089"/>
    </source>
</evidence>
<dbReference type="GO" id="GO:0008360">
    <property type="term" value="P:regulation of cell shape"/>
    <property type="evidence" value="ECO:0007669"/>
    <property type="project" value="UniProtKB-KW"/>
</dbReference>
<dbReference type="Proteomes" id="UP000296883">
    <property type="component" value="Chromosome"/>
</dbReference>
<proteinExistence type="inferred from homology"/>
<keyword evidence="3 5" id="KW-0133">Cell shape</keyword>
<dbReference type="OrthoDB" id="9792313at2"/>
<dbReference type="EMBL" id="SRHU01000021">
    <property type="protein sequence ID" value="TFZ41241.1"/>
    <property type="molecule type" value="Genomic_DNA"/>
</dbReference>
<evidence type="ECO:0000256" key="3">
    <source>
        <dbReference type="ARBA" id="ARBA00022960"/>
    </source>
</evidence>
<dbReference type="KEGG" id="vac:E4Z98_00975"/>
<dbReference type="Proteomes" id="UP000297725">
    <property type="component" value="Unassembled WGS sequence"/>
</dbReference>
<protein>
    <recommendedName>
        <fullName evidence="2 5">Cell shape-determining protein MreC</fullName>
    </recommendedName>
    <alternativeName>
        <fullName evidence="4 5">Cell shape protein MreC</fullName>
    </alternativeName>
</protein>
<dbReference type="GO" id="GO:0005886">
    <property type="term" value="C:plasma membrane"/>
    <property type="evidence" value="ECO:0007669"/>
    <property type="project" value="TreeGrafter"/>
</dbReference>
<dbReference type="InterPro" id="IPR007221">
    <property type="entry name" value="MreC"/>
</dbReference>
<dbReference type="InterPro" id="IPR042177">
    <property type="entry name" value="Cell/Rod_1"/>
</dbReference>
<dbReference type="Gene3D" id="2.40.10.350">
    <property type="entry name" value="Rod shape-determining protein MreC, domain 2"/>
    <property type="match status" value="1"/>
</dbReference>